<keyword evidence="3" id="KW-0479">Metal-binding</keyword>
<dbReference type="InterPro" id="IPR015797">
    <property type="entry name" value="NUDIX_hydrolase-like_dom_sf"/>
</dbReference>
<keyword evidence="6" id="KW-0464">Manganese</keyword>
<dbReference type="AlphaFoldDB" id="A0A368YMX7"/>
<evidence type="ECO:0000256" key="2">
    <source>
        <dbReference type="ARBA" id="ARBA00001946"/>
    </source>
</evidence>
<dbReference type="GO" id="GO:0046872">
    <property type="term" value="F:metal ion binding"/>
    <property type="evidence" value="ECO:0007669"/>
    <property type="project" value="UniProtKB-KW"/>
</dbReference>
<protein>
    <recommendedName>
        <fullName evidence="7">Nudix hydrolase domain-containing protein</fullName>
    </recommendedName>
</protein>
<evidence type="ECO:0000256" key="3">
    <source>
        <dbReference type="ARBA" id="ARBA00022723"/>
    </source>
</evidence>
<dbReference type="Gene3D" id="3.90.79.10">
    <property type="entry name" value="Nucleoside Triphosphate Pyrophosphohydrolase"/>
    <property type="match status" value="1"/>
</dbReference>
<comment type="caution">
    <text evidence="8">The sequence shown here is derived from an EMBL/GenBank/DDBJ whole genome shotgun (WGS) entry which is preliminary data.</text>
</comment>
<evidence type="ECO:0000256" key="6">
    <source>
        <dbReference type="ARBA" id="ARBA00023211"/>
    </source>
</evidence>
<comment type="cofactor">
    <cofactor evidence="1">
        <name>Mn(2+)</name>
        <dbReference type="ChEBI" id="CHEBI:29035"/>
    </cofactor>
</comment>
<dbReference type="GO" id="GO:0016818">
    <property type="term" value="F:hydrolase activity, acting on acid anhydrides, in phosphorus-containing anhydrides"/>
    <property type="evidence" value="ECO:0007669"/>
    <property type="project" value="InterPro"/>
</dbReference>
<reference evidence="8 9" key="1">
    <citation type="submission" date="2018-07" db="EMBL/GenBank/DDBJ databases">
        <title>Genomic Encyclopedia of Type Strains, Phase III (KMG-III): the genomes of soil and plant-associated and newly described type strains.</title>
        <authorList>
            <person name="Whitman W."/>
        </authorList>
    </citation>
    <scope>NUCLEOTIDE SEQUENCE [LARGE SCALE GENOMIC DNA]</scope>
    <source>
        <strain evidence="8 9">CECT 8525</strain>
    </source>
</reference>
<keyword evidence="5" id="KW-0460">Magnesium</keyword>
<dbReference type="OrthoDB" id="9805905at2"/>
<dbReference type="PROSITE" id="PS51462">
    <property type="entry name" value="NUDIX"/>
    <property type="match status" value="1"/>
</dbReference>
<dbReference type="InterPro" id="IPR039121">
    <property type="entry name" value="NUDT19"/>
</dbReference>
<evidence type="ECO:0000256" key="5">
    <source>
        <dbReference type="ARBA" id="ARBA00022842"/>
    </source>
</evidence>
<dbReference type="PANTHER" id="PTHR12318:SF0">
    <property type="entry name" value="ACYL-COENZYME A DIPHOSPHATASE NUDT19"/>
    <property type="match status" value="1"/>
</dbReference>
<dbReference type="SUPFAM" id="SSF55811">
    <property type="entry name" value="Nudix"/>
    <property type="match status" value="1"/>
</dbReference>
<organism evidence="8 9">
    <name type="scientific">Paracoccus lutimaris</name>
    <dbReference type="NCBI Taxonomy" id="1490030"/>
    <lineage>
        <taxon>Bacteria</taxon>
        <taxon>Pseudomonadati</taxon>
        <taxon>Pseudomonadota</taxon>
        <taxon>Alphaproteobacteria</taxon>
        <taxon>Rhodobacterales</taxon>
        <taxon>Paracoccaceae</taxon>
        <taxon>Paracoccus</taxon>
    </lineage>
</organism>
<accession>A0A368YMX7</accession>
<gene>
    <name evidence="8" type="ORF">DFP89_12054</name>
</gene>
<evidence type="ECO:0000259" key="7">
    <source>
        <dbReference type="PROSITE" id="PS51462"/>
    </source>
</evidence>
<feature type="domain" description="Nudix hydrolase" evidence="7">
    <location>
        <begin position="13"/>
        <end position="203"/>
    </location>
</feature>
<comment type="cofactor">
    <cofactor evidence="2">
        <name>Mg(2+)</name>
        <dbReference type="ChEBI" id="CHEBI:18420"/>
    </cofactor>
</comment>
<dbReference type="RefSeq" id="WP_114350273.1">
    <property type="nucleotide sequence ID" value="NZ_QPJL01000020.1"/>
</dbReference>
<name>A0A368YMX7_9RHOB</name>
<dbReference type="EMBL" id="QPJL01000020">
    <property type="protein sequence ID" value="RCW80277.1"/>
    <property type="molecule type" value="Genomic_DNA"/>
</dbReference>
<evidence type="ECO:0000256" key="4">
    <source>
        <dbReference type="ARBA" id="ARBA00022801"/>
    </source>
</evidence>
<dbReference type="InterPro" id="IPR000086">
    <property type="entry name" value="NUDIX_hydrolase_dom"/>
</dbReference>
<keyword evidence="9" id="KW-1185">Reference proteome</keyword>
<evidence type="ECO:0000256" key="1">
    <source>
        <dbReference type="ARBA" id="ARBA00001936"/>
    </source>
</evidence>
<evidence type="ECO:0000313" key="8">
    <source>
        <dbReference type="EMBL" id="RCW80277.1"/>
    </source>
</evidence>
<evidence type="ECO:0000313" key="9">
    <source>
        <dbReference type="Proteomes" id="UP000253345"/>
    </source>
</evidence>
<sequence>MNQPAAPAPHAPPIRDAATVIVLDRTAPAGASVLMGQRGAAAAFMASKYVFPGGAVDPEDAAIRLSQPPDALTMTRLAAEPRAGSKATPDALAAAALRELAEETGLLTGSPGPAPQGWDHYAEAGLAPDASALIYMFRAITPPGRTRRFDARFLLLDAEMLHGDRHDFSNACDELSHLHWVPLTEARALDLPFITEVVLAELAALIRAAGDGPLVQPASVPFFDNRDANPRFARID</sequence>
<dbReference type="Proteomes" id="UP000253345">
    <property type="component" value="Unassembled WGS sequence"/>
</dbReference>
<proteinExistence type="predicted"/>
<dbReference type="PANTHER" id="PTHR12318">
    <property type="entry name" value="TESTOSTERONE-REGULATED PROTEIN RP2"/>
    <property type="match status" value="1"/>
</dbReference>
<keyword evidence="4" id="KW-0378">Hydrolase</keyword>